<evidence type="ECO:0000313" key="3">
    <source>
        <dbReference type="Proteomes" id="UP000478052"/>
    </source>
</evidence>
<proteinExistence type="predicted"/>
<dbReference type="EMBL" id="VUJU01008034">
    <property type="protein sequence ID" value="KAF0736585.1"/>
    <property type="molecule type" value="Genomic_DNA"/>
</dbReference>
<name>A0A6G0X991_APHCR</name>
<feature type="compositionally biased region" description="Polar residues" evidence="1">
    <location>
        <begin position="98"/>
        <end position="108"/>
    </location>
</feature>
<dbReference type="AlphaFoldDB" id="A0A6G0X991"/>
<comment type="caution">
    <text evidence="2">The sequence shown here is derived from an EMBL/GenBank/DDBJ whole genome shotgun (WGS) entry which is preliminary data.</text>
</comment>
<gene>
    <name evidence="2" type="ORF">FWK35_00023748</name>
</gene>
<protein>
    <submittedName>
        <fullName evidence="2">CCHC-type domain-containing protein</fullName>
    </submittedName>
</protein>
<sequence>MAVQAAPNTKLEIKTAVRTIGAEFRDFADLAKQLGMTRNPDAVVASTRQLQQQQVQQHTLTLKLLNEIREEQLRQKSPTDTREPQITTVTEARHESASNRNGTTTTGDEATPSPWIEVAKRKRKILHKTTMPDDMPGNVETIVQGSSTLHRKVRTRPPALLVEVKADELPALARKIRGGVDREIIGDSIIGMRQAKSGGLLIEVRGDQGRFDAVRSEISRSAGPEVRLNLT</sequence>
<keyword evidence="3" id="KW-1185">Reference proteome</keyword>
<evidence type="ECO:0000313" key="2">
    <source>
        <dbReference type="EMBL" id="KAF0736585.1"/>
    </source>
</evidence>
<reference evidence="2 3" key="1">
    <citation type="submission" date="2019-08" db="EMBL/GenBank/DDBJ databases">
        <title>Whole genome of Aphis craccivora.</title>
        <authorList>
            <person name="Voronova N.V."/>
            <person name="Shulinski R.S."/>
            <person name="Bandarenka Y.V."/>
            <person name="Zhorov D.G."/>
            <person name="Warner D."/>
        </authorList>
    </citation>
    <scope>NUCLEOTIDE SEQUENCE [LARGE SCALE GENOMIC DNA]</scope>
    <source>
        <strain evidence="2">180601</strain>
        <tissue evidence="2">Whole Body</tissue>
    </source>
</reference>
<organism evidence="2 3">
    <name type="scientific">Aphis craccivora</name>
    <name type="common">Cowpea aphid</name>
    <dbReference type="NCBI Taxonomy" id="307492"/>
    <lineage>
        <taxon>Eukaryota</taxon>
        <taxon>Metazoa</taxon>
        <taxon>Ecdysozoa</taxon>
        <taxon>Arthropoda</taxon>
        <taxon>Hexapoda</taxon>
        <taxon>Insecta</taxon>
        <taxon>Pterygota</taxon>
        <taxon>Neoptera</taxon>
        <taxon>Paraneoptera</taxon>
        <taxon>Hemiptera</taxon>
        <taxon>Sternorrhyncha</taxon>
        <taxon>Aphidomorpha</taxon>
        <taxon>Aphidoidea</taxon>
        <taxon>Aphididae</taxon>
        <taxon>Aphidini</taxon>
        <taxon>Aphis</taxon>
        <taxon>Aphis</taxon>
    </lineage>
</organism>
<accession>A0A6G0X991</accession>
<feature type="region of interest" description="Disordered" evidence="1">
    <location>
        <begin position="91"/>
        <end position="111"/>
    </location>
</feature>
<evidence type="ECO:0000256" key="1">
    <source>
        <dbReference type="SAM" id="MobiDB-lite"/>
    </source>
</evidence>
<dbReference type="OrthoDB" id="6615185at2759"/>
<dbReference type="Proteomes" id="UP000478052">
    <property type="component" value="Unassembled WGS sequence"/>
</dbReference>